<dbReference type="PROSITE" id="PS51186">
    <property type="entry name" value="GNAT"/>
    <property type="match status" value="1"/>
</dbReference>
<dbReference type="EMBL" id="JAVDTR010000008">
    <property type="protein sequence ID" value="MDR6724702.1"/>
    <property type="molecule type" value="Genomic_DNA"/>
</dbReference>
<organism evidence="2 3">
    <name type="scientific">Paenibacillus amylolyticus</name>
    <dbReference type="NCBI Taxonomy" id="1451"/>
    <lineage>
        <taxon>Bacteria</taxon>
        <taxon>Bacillati</taxon>
        <taxon>Bacillota</taxon>
        <taxon>Bacilli</taxon>
        <taxon>Bacillales</taxon>
        <taxon>Paenibacillaceae</taxon>
        <taxon>Paenibacillus</taxon>
    </lineage>
</organism>
<evidence type="ECO:0000313" key="2">
    <source>
        <dbReference type="EMBL" id="MDR6724702.1"/>
    </source>
</evidence>
<protein>
    <submittedName>
        <fullName evidence="2">Ribosomal-protein-alanine N-acetyltransferase</fullName>
        <ecNumber evidence="2">2.3.1.267</ecNumber>
    </submittedName>
</protein>
<keyword evidence="2" id="KW-0012">Acyltransferase</keyword>
<dbReference type="GO" id="GO:0008999">
    <property type="term" value="F:protein-N-terminal-alanine acetyltransferase activity"/>
    <property type="evidence" value="ECO:0007669"/>
    <property type="project" value="UniProtKB-EC"/>
</dbReference>
<accession>A0AAP5LMK4</accession>
<comment type="caution">
    <text evidence="2">The sequence shown here is derived from an EMBL/GenBank/DDBJ whole genome shotgun (WGS) entry which is preliminary data.</text>
</comment>
<evidence type="ECO:0000259" key="1">
    <source>
        <dbReference type="PROSITE" id="PS51186"/>
    </source>
</evidence>
<gene>
    <name evidence="2" type="ORF">J2W91_003170</name>
</gene>
<dbReference type="InterPro" id="IPR000182">
    <property type="entry name" value="GNAT_dom"/>
</dbReference>
<dbReference type="SUPFAM" id="SSF55729">
    <property type="entry name" value="Acyl-CoA N-acyltransferases (Nat)"/>
    <property type="match status" value="1"/>
</dbReference>
<evidence type="ECO:0000313" key="3">
    <source>
        <dbReference type="Proteomes" id="UP001254832"/>
    </source>
</evidence>
<dbReference type="InterPro" id="IPR051531">
    <property type="entry name" value="N-acetyltransferase"/>
</dbReference>
<proteinExistence type="predicted"/>
<dbReference type="InterPro" id="IPR016181">
    <property type="entry name" value="Acyl_CoA_acyltransferase"/>
</dbReference>
<name>A0AAP5LMK4_PAEAM</name>
<feature type="domain" description="N-acetyltransferase" evidence="1">
    <location>
        <begin position="19"/>
        <end position="179"/>
    </location>
</feature>
<sequence length="186" mass="21644">MMNVDKLFSESPEFETERLLLRRLTMSDVEEYFQFASDPRVSEQSLWNCHETMEDSVHYIQRVLDNYERKTVYIWAFIWKETGRLIGRGGIFDLNESMQSAELGYAISSLYWNQGVASEAMQPIVNYCFEELDCNRLGGKCNAGNIGSARVMEKIGMSYEGILRKQLKIKGVFTDQKIYSRIRDDL</sequence>
<dbReference type="Pfam" id="PF13302">
    <property type="entry name" value="Acetyltransf_3"/>
    <property type="match status" value="1"/>
</dbReference>
<dbReference type="AlphaFoldDB" id="A0AAP5LMK4"/>
<keyword evidence="2" id="KW-0808">Transferase</keyword>
<dbReference type="Gene3D" id="3.40.630.30">
    <property type="match status" value="1"/>
</dbReference>
<reference evidence="2" key="1">
    <citation type="submission" date="2023-07" db="EMBL/GenBank/DDBJ databases">
        <title>Sorghum-associated microbial communities from plants grown in Nebraska, USA.</title>
        <authorList>
            <person name="Schachtman D."/>
        </authorList>
    </citation>
    <scope>NUCLEOTIDE SEQUENCE</scope>
    <source>
        <strain evidence="2">BE80</strain>
    </source>
</reference>
<dbReference type="Proteomes" id="UP001254832">
    <property type="component" value="Unassembled WGS sequence"/>
</dbReference>
<dbReference type="EC" id="2.3.1.267" evidence="2"/>
<dbReference type="PANTHER" id="PTHR43792">
    <property type="entry name" value="GNAT FAMILY, PUTATIVE (AFU_ORTHOLOGUE AFUA_3G00765)-RELATED-RELATED"/>
    <property type="match status" value="1"/>
</dbReference>